<sequence>LISRRPYQVRISACKSALRGRAIVRINAGCGVAQRGQHGVGAGRELVSLARHNAERVHAHAQLERQRLQQPGVQIRLHRLRRQRHDHVVVQQQAGDHRHVQRLDGFSRLLQAVRQEQRGQAVAQDGAGRRQDPALVHQVFQLEVGAAEQRVAGARDQQMRLVGQRLEIQLVGRLGVEDAAHHQIEFAAAQALDQHLAGRHGHRHVHARVTLLQQVDRLRHQAGGRRQH</sequence>
<dbReference type="Proteomes" id="UP000008311">
    <property type="component" value="Unassembled WGS sequence"/>
</dbReference>
<feature type="non-terminal residue" evidence="1">
    <location>
        <position position="228"/>
    </location>
</feature>
<accession>B9TKJ0</accession>
<keyword evidence="2" id="KW-1185">Reference proteome</keyword>
<dbReference type="InParanoid" id="B9TKJ0"/>
<feature type="non-terminal residue" evidence="1">
    <location>
        <position position="1"/>
    </location>
</feature>
<name>B9TKJ0_RICCO</name>
<gene>
    <name evidence="1" type="ORF">RCOM_2140020</name>
</gene>
<dbReference type="AlphaFoldDB" id="B9TKJ0"/>
<evidence type="ECO:0000313" key="2">
    <source>
        <dbReference type="Proteomes" id="UP000008311"/>
    </source>
</evidence>
<proteinExistence type="predicted"/>
<protein>
    <submittedName>
        <fullName evidence="1">Uncharacterized protein</fullName>
    </submittedName>
</protein>
<dbReference type="EMBL" id="EQ985365">
    <property type="protein sequence ID" value="EEF23624.1"/>
    <property type="molecule type" value="Genomic_DNA"/>
</dbReference>
<organism evidence="1 2">
    <name type="scientific">Ricinus communis</name>
    <name type="common">Castor bean</name>
    <dbReference type="NCBI Taxonomy" id="3988"/>
    <lineage>
        <taxon>Eukaryota</taxon>
        <taxon>Viridiplantae</taxon>
        <taxon>Streptophyta</taxon>
        <taxon>Embryophyta</taxon>
        <taxon>Tracheophyta</taxon>
        <taxon>Spermatophyta</taxon>
        <taxon>Magnoliopsida</taxon>
        <taxon>eudicotyledons</taxon>
        <taxon>Gunneridae</taxon>
        <taxon>Pentapetalae</taxon>
        <taxon>rosids</taxon>
        <taxon>fabids</taxon>
        <taxon>Malpighiales</taxon>
        <taxon>Euphorbiaceae</taxon>
        <taxon>Acalyphoideae</taxon>
        <taxon>Acalypheae</taxon>
        <taxon>Ricinus</taxon>
    </lineage>
</organism>
<evidence type="ECO:0000313" key="1">
    <source>
        <dbReference type="EMBL" id="EEF23624.1"/>
    </source>
</evidence>
<reference evidence="2" key="1">
    <citation type="journal article" date="2010" name="Nat. Biotechnol.">
        <title>Draft genome sequence of the oilseed species Ricinus communis.</title>
        <authorList>
            <person name="Chan A.P."/>
            <person name="Crabtree J."/>
            <person name="Zhao Q."/>
            <person name="Lorenzi H."/>
            <person name="Orvis J."/>
            <person name="Puiu D."/>
            <person name="Melake-Berhan A."/>
            <person name="Jones K.M."/>
            <person name="Redman J."/>
            <person name="Chen G."/>
            <person name="Cahoon E.B."/>
            <person name="Gedil M."/>
            <person name="Stanke M."/>
            <person name="Haas B.J."/>
            <person name="Wortman J.R."/>
            <person name="Fraser-Liggett C.M."/>
            <person name="Ravel J."/>
            <person name="Rabinowicz P.D."/>
        </authorList>
    </citation>
    <scope>NUCLEOTIDE SEQUENCE [LARGE SCALE GENOMIC DNA]</scope>
    <source>
        <strain evidence="2">cv. Hale</strain>
    </source>
</reference>